<evidence type="ECO:0000313" key="2">
    <source>
        <dbReference type="EMBL" id="NEN78573.1"/>
    </source>
</evidence>
<sequence>MTDCVHRDPATPSPFLDGDPEREHLRPAAQRRTFLKVAGAGGAALTFSAALGAGRAAAGTRPAMTNRAYVIVVDGCRPDEIDSGLMPNLQALRAGGLHFPQGRSLPIMETIPNHVMMMTGVRPDRNGVPANAIYDRTLGAERTLELPTDLKATTLMTLARKHGMTAGSVLSKEYLYGIFGRNATYRWEPGPIVPVSGHAPDPFTMDAALSIVEEFDPHLVFVNLGDVDRVGHTDLTGGLSLELLRRTALVATDLQVKRFVDMLKATGRWARSLVVVLADHSMDWSLPHKVVSLSSPFDADPLLTGKVAIAQNGGANLVYWTGPASQRQAGVDRIVAIAKAQRGVLGVYDRARVPSLRLGPNAGDVVVYCRAGWRFSDPHVLANPIPGNHGHPTTEPIPFFLAGGHPAVPRGRTSPLVATTVDVTPTVARFLGLPFPTGRWAWDGRSLLG</sequence>
<keyword evidence="3" id="KW-1185">Reference proteome</keyword>
<dbReference type="AlphaFoldDB" id="A0A6P0HIZ6"/>
<dbReference type="Gene3D" id="3.40.720.10">
    <property type="entry name" value="Alkaline Phosphatase, subunit A"/>
    <property type="match status" value="1"/>
</dbReference>
<dbReference type="GO" id="GO:0016787">
    <property type="term" value="F:hydrolase activity"/>
    <property type="evidence" value="ECO:0007669"/>
    <property type="project" value="UniProtKB-ARBA"/>
</dbReference>
<dbReference type="PANTHER" id="PTHR10151">
    <property type="entry name" value="ECTONUCLEOTIDE PYROPHOSPHATASE/PHOSPHODIESTERASE"/>
    <property type="match status" value="1"/>
</dbReference>
<name>A0A6P0HIZ6_9ACTN</name>
<evidence type="ECO:0000256" key="1">
    <source>
        <dbReference type="SAM" id="MobiDB-lite"/>
    </source>
</evidence>
<dbReference type="PANTHER" id="PTHR10151:SF120">
    <property type="entry name" value="BIS(5'-ADENOSYL)-TRIPHOSPHATASE"/>
    <property type="match status" value="1"/>
</dbReference>
<protein>
    <submittedName>
        <fullName evidence="2">Alkaline phosphatase family protein</fullName>
    </submittedName>
</protein>
<dbReference type="PROSITE" id="PS51318">
    <property type="entry name" value="TAT"/>
    <property type="match status" value="1"/>
</dbReference>
<comment type="caution">
    <text evidence="2">The sequence shown here is derived from an EMBL/GenBank/DDBJ whole genome shotgun (WGS) entry which is preliminary data.</text>
</comment>
<proteinExistence type="predicted"/>
<feature type="region of interest" description="Disordered" evidence="1">
    <location>
        <begin position="1"/>
        <end position="21"/>
    </location>
</feature>
<evidence type="ECO:0000313" key="3">
    <source>
        <dbReference type="Proteomes" id="UP000468687"/>
    </source>
</evidence>
<dbReference type="InterPro" id="IPR002591">
    <property type="entry name" value="Phosphodiest/P_Trfase"/>
</dbReference>
<dbReference type="EMBL" id="JAAGXA010000006">
    <property type="protein sequence ID" value="NEN78573.1"/>
    <property type="molecule type" value="Genomic_DNA"/>
</dbReference>
<gene>
    <name evidence="2" type="ORF">G3T38_09810</name>
</gene>
<accession>A0A6P0HIZ6</accession>
<organism evidence="2 3">
    <name type="scientific">Nocardioides zeae</name>
    <dbReference type="NCBI Taxonomy" id="1457234"/>
    <lineage>
        <taxon>Bacteria</taxon>
        <taxon>Bacillati</taxon>
        <taxon>Actinomycetota</taxon>
        <taxon>Actinomycetes</taxon>
        <taxon>Propionibacteriales</taxon>
        <taxon>Nocardioidaceae</taxon>
        <taxon>Nocardioides</taxon>
    </lineage>
</organism>
<reference evidence="2 3" key="1">
    <citation type="journal article" date="2014" name="Int. J. Syst. Evol. Microbiol.">
        <title>Nocardioides zeae sp. nov., isolated from the stem of Zea mays.</title>
        <authorList>
            <person name="Glaeser S.P."/>
            <person name="McInroy J.A."/>
            <person name="Busse H.J."/>
            <person name="Kampfer P."/>
        </authorList>
    </citation>
    <scope>NUCLEOTIDE SEQUENCE [LARGE SCALE GENOMIC DNA]</scope>
    <source>
        <strain evidence="2 3">JCM 30728</strain>
    </source>
</reference>
<dbReference type="InterPro" id="IPR017850">
    <property type="entry name" value="Alkaline_phosphatase_core_sf"/>
</dbReference>
<dbReference type="SUPFAM" id="SSF53649">
    <property type="entry name" value="Alkaline phosphatase-like"/>
    <property type="match status" value="1"/>
</dbReference>
<dbReference type="InterPro" id="IPR006311">
    <property type="entry name" value="TAT_signal"/>
</dbReference>
<dbReference type="RefSeq" id="WP_163772130.1">
    <property type="nucleotide sequence ID" value="NZ_JAAGXA010000006.1"/>
</dbReference>
<dbReference type="Pfam" id="PF01663">
    <property type="entry name" value="Phosphodiest"/>
    <property type="match status" value="1"/>
</dbReference>
<dbReference type="Proteomes" id="UP000468687">
    <property type="component" value="Unassembled WGS sequence"/>
</dbReference>